<dbReference type="EMBL" id="HBIX01017237">
    <property type="protein sequence ID" value="CAE0719684.1"/>
    <property type="molecule type" value="Transcribed_RNA"/>
</dbReference>
<sequence>MTNPWTDHQYGAAPTRLHYDYDSFGSGRELLDQSSTSSVSLARYAPLFCLQLVTSLMSVCASTVVVRIACAKLDKAYQRIIFVLNIALVLDSIFLALHPLLVDSNGDGAYWAVGNSATCNTVGFFLTFGSLMVSMYHTTVALYFCVDVQMLLKSYKRRGSRERDTESRSSEASLMDKYLPYTEIMINMVCLFLPVGIAGTAASWDAFGYDPSVGVCTFYGSSGASYGDTAWLVIQNVFRWTLVASGATTILVTLIIQFRVLLFQKRTRNGDDDCANTSDNNKSPSNGGSSSSMTDSGTVVDKEARQIIGQKLQNFSTQSLFYAISYSSSYVWFIAQAFLPKSDGTDKKSNWMYTFQLMAVIFYPLLGVFNCVIYVRPRVQWLRVMYPQDSFFVAIRVAASKAGGPEEIEEVRAKIYGSNYSRSGDDKKSLEIYDPRRGNVDNDTEAAKDREFPSIVSFDPSSAISVESWGTHGEDKDPLGTHGEDKDHAEHVPQDEDPEK</sequence>
<feature type="transmembrane region" description="Helical" evidence="6">
    <location>
        <begin position="44"/>
        <end position="68"/>
    </location>
</feature>
<evidence type="ECO:0000256" key="5">
    <source>
        <dbReference type="SAM" id="MobiDB-lite"/>
    </source>
</evidence>
<dbReference type="PANTHER" id="PTHR23112">
    <property type="entry name" value="G PROTEIN-COUPLED RECEPTOR 157-RELATED"/>
    <property type="match status" value="1"/>
</dbReference>
<evidence type="ECO:0008006" key="8">
    <source>
        <dbReference type="Google" id="ProtNLM"/>
    </source>
</evidence>
<feature type="region of interest" description="Disordered" evidence="5">
    <location>
        <begin position="273"/>
        <end position="296"/>
    </location>
</feature>
<gene>
    <name evidence="7" type="ORF">PAUS00366_LOCUS12438</name>
</gene>
<organism evidence="7">
    <name type="scientific">Pseudo-nitzschia australis</name>
    <dbReference type="NCBI Taxonomy" id="44445"/>
    <lineage>
        <taxon>Eukaryota</taxon>
        <taxon>Sar</taxon>
        <taxon>Stramenopiles</taxon>
        <taxon>Ochrophyta</taxon>
        <taxon>Bacillariophyta</taxon>
        <taxon>Bacillariophyceae</taxon>
        <taxon>Bacillariophycidae</taxon>
        <taxon>Bacillariales</taxon>
        <taxon>Bacillariaceae</taxon>
        <taxon>Pseudo-nitzschia</taxon>
    </lineage>
</organism>
<evidence type="ECO:0000313" key="7">
    <source>
        <dbReference type="EMBL" id="CAE0719684.1"/>
    </source>
</evidence>
<evidence type="ECO:0000256" key="6">
    <source>
        <dbReference type="SAM" id="Phobius"/>
    </source>
</evidence>
<comment type="subcellular location">
    <subcellularLocation>
        <location evidence="1">Membrane</location>
        <topology evidence="1">Multi-pass membrane protein</topology>
    </subcellularLocation>
</comment>
<dbReference type="GO" id="GO:0005886">
    <property type="term" value="C:plasma membrane"/>
    <property type="evidence" value="ECO:0007669"/>
    <property type="project" value="TreeGrafter"/>
</dbReference>
<evidence type="ECO:0000256" key="4">
    <source>
        <dbReference type="ARBA" id="ARBA00023136"/>
    </source>
</evidence>
<name>A0A7S4ALV2_9STRA</name>
<dbReference type="GO" id="GO:0004930">
    <property type="term" value="F:G protein-coupled receptor activity"/>
    <property type="evidence" value="ECO:0007669"/>
    <property type="project" value="TreeGrafter"/>
</dbReference>
<reference evidence="7" key="1">
    <citation type="submission" date="2021-01" db="EMBL/GenBank/DDBJ databases">
        <authorList>
            <person name="Corre E."/>
            <person name="Pelletier E."/>
            <person name="Niang G."/>
            <person name="Scheremetjew M."/>
            <person name="Finn R."/>
            <person name="Kale V."/>
            <person name="Holt S."/>
            <person name="Cochrane G."/>
            <person name="Meng A."/>
            <person name="Brown T."/>
            <person name="Cohen L."/>
        </authorList>
    </citation>
    <scope>NUCLEOTIDE SEQUENCE</scope>
    <source>
        <strain evidence="7">10249 10 AB</strain>
    </source>
</reference>
<feature type="transmembrane region" description="Helical" evidence="6">
    <location>
        <begin position="320"/>
        <end position="339"/>
    </location>
</feature>
<keyword evidence="2 6" id="KW-0812">Transmembrane</keyword>
<feature type="transmembrane region" description="Helical" evidence="6">
    <location>
        <begin position="351"/>
        <end position="375"/>
    </location>
</feature>
<keyword evidence="4 6" id="KW-0472">Membrane</keyword>
<feature type="compositionally biased region" description="Basic and acidic residues" evidence="5">
    <location>
        <begin position="423"/>
        <end position="452"/>
    </location>
</feature>
<dbReference type="Gene3D" id="1.20.1070.10">
    <property type="entry name" value="Rhodopsin 7-helix transmembrane proteins"/>
    <property type="match status" value="1"/>
</dbReference>
<feature type="region of interest" description="Disordered" evidence="5">
    <location>
        <begin position="421"/>
        <end position="500"/>
    </location>
</feature>
<proteinExistence type="predicted"/>
<feature type="transmembrane region" description="Helical" evidence="6">
    <location>
        <begin position="80"/>
        <end position="102"/>
    </location>
</feature>
<feature type="transmembrane region" description="Helical" evidence="6">
    <location>
        <begin position="122"/>
        <end position="146"/>
    </location>
</feature>
<feature type="compositionally biased region" description="Low complexity" evidence="5">
    <location>
        <begin position="278"/>
        <end position="296"/>
    </location>
</feature>
<dbReference type="GO" id="GO:0007189">
    <property type="term" value="P:adenylate cyclase-activating G protein-coupled receptor signaling pathway"/>
    <property type="evidence" value="ECO:0007669"/>
    <property type="project" value="TreeGrafter"/>
</dbReference>
<feature type="compositionally biased region" description="Basic and acidic residues" evidence="5">
    <location>
        <begin position="472"/>
        <end position="500"/>
    </location>
</feature>
<keyword evidence="3 6" id="KW-1133">Transmembrane helix</keyword>
<evidence type="ECO:0000256" key="2">
    <source>
        <dbReference type="ARBA" id="ARBA00022692"/>
    </source>
</evidence>
<accession>A0A7S4ALV2</accession>
<dbReference type="PANTHER" id="PTHR23112:SF0">
    <property type="entry name" value="TRANSMEMBRANE PROTEIN 116"/>
    <property type="match status" value="1"/>
</dbReference>
<feature type="transmembrane region" description="Helical" evidence="6">
    <location>
        <begin position="237"/>
        <end position="258"/>
    </location>
</feature>
<protein>
    <recommendedName>
        <fullName evidence="8">G-protein coupled receptors family 1 profile domain-containing protein</fullName>
    </recommendedName>
</protein>
<feature type="transmembrane region" description="Helical" evidence="6">
    <location>
        <begin position="184"/>
        <end position="204"/>
    </location>
</feature>
<evidence type="ECO:0000256" key="1">
    <source>
        <dbReference type="ARBA" id="ARBA00004141"/>
    </source>
</evidence>
<dbReference type="AlphaFoldDB" id="A0A7S4ALV2"/>
<evidence type="ECO:0000256" key="3">
    <source>
        <dbReference type="ARBA" id="ARBA00022989"/>
    </source>
</evidence>